<sequence>MLAVYGLGCIPQAYIFSLGPRAALNSMIYIIVNIIFGETTVIAKIFYGNALDYALNFLSFSPQFNMGYALVKIKKTFLYNSECNIFHSKNLCSSKTLHKCCPKCGVLQACFMKKNYLASGSGLRMEIVAMFTIAILFMTLLLIWEYRYVQRFFSLIMSKWMFPKEEQIEAVTHGVAQERMDVMSKKREIKSNNPRTKIRKDTFGEYLLACDVSRVRSGVFYVIRHLSFGIGRGEVLAISGQYYRGRQKLCELYSRQISLSCKHKTLPHWMTVTEGLKLIAVLRGVPKEYIKPEITNYINALGLARNAHTIIQYLDSNERSRLNFVSAVIGAPPVVIFDECTAYQKYSVQRAMYSIIHDLRKSGHAILICSSRYSAAGYTVVVHLKDDVDIKKLFAKYFEVFHVNDVTEVLANVQVQDPDLNWQKIFERMENLQKNNSSVYSYVVTATPIDYVYNSLIANEGGHQNSTQQKSIFERLFSRSNPRKSPSEQTLTKLLPLETKYSITKLKELPWS</sequence>
<keyword evidence="5" id="KW-1133">Transmembrane helix</keyword>
<proteinExistence type="inferred from homology"/>
<evidence type="ECO:0000313" key="6">
    <source>
        <dbReference type="EMBL" id="VVC95908.1"/>
    </source>
</evidence>
<dbReference type="InterPro" id="IPR027417">
    <property type="entry name" value="P-loop_NTPase"/>
</dbReference>
<evidence type="ECO:0000256" key="3">
    <source>
        <dbReference type="ARBA" id="ARBA00022741"/>
    </source>
</evidence>
<evidence type="ECO:0000313" key="7">
    <source>
        <dbReference type="Proteomes" id="UP000324832"/>
    </source>
</evidence>
<evidence type="ECO:0008006" key="8">
    <source>
        <dbReference type="Google" id="ProtNLM"/>
    </source>
</evidence>
<dbReference type="EMBL" id="FZQP02002482">
    <property type="protein sequence ID" value="VVC95908.1"/>
    <property type="molecule type" value="Genomic_DNA"/>
</dbReference>
<accession>A0A5E4QC94</accession>
<organism evidence="6 7">
    <name type="scientific">Leptidea sinapis</name>
    <dbReference type="NCBI Taxonomy" id="189913"/>
    <lineage>
        <taxon>Eukaryota</taxon>
        <taxon>Metazoa</taxon>
        <taxon>Ecdysozoa</taxon>
        <taxon>Arthropoda</taxon>
        <taxon>Hexapoda</taxon>
        <taxon>Insecta</taxon>
        <taxon>Pterygota</taxon>
        <taxon>Neoptera</taxon>
        <taxon>Endopterygota</taxon>
        <taxon>Lepidoptera</taxon>
        <taxon>Glossata</taxon>
        <taxon>Ditrysia</taxon>
        <taxon>Papilionoidea</taxon>
        <taxon>Pieridae</taxon>
        <taxon>Dismorphiinae</taxon>
        <taxon>Leptidea</taxon>
    </lineage>
</organism>
<dbReference type="Gene3D" id="3.40.50.300">
    <property type="entry name" value="P-loop containing nucleotide triphosphate hydrolases"/>
    <property type="match status" value="1"/>
</dbReference>
<evidence type="ECO:0000256" key="4">
    <source>
        <dbReference type="ARBA" id="ARBA00022840"/>
    </source>
</evidence>
<keyword evidence="5" id="KW-0812">Transmembrane</keyword>
<protein>
    <recommendedName>
        <fullName evidence="8">ABC transporter domain-containing protein</fullName>
    </recommendedName>
</protein>
<dbReference type="GO" id="GO:0005524">
    <property type="term" value="F:ATP binding"/>
    <property type="evidence" value="ECO:0007669"/>
    <property type="project" value="UniProtKB-KW"/>
</dbReference>
<keyword evidence="5" id="KW-0472">Membrane</keyword>
<dbReference type="PANTHER" id="PTHR42711">
    <property type="entry name" value="ABC TRANSPORTER ATP-BINDING PROTEIN"/>
    <property type="match status" value="1"/>
</dbReference>
<keyword evidence="2" id="KW-0813">Transport</keyword>
<name>A0A5E4QC94_9NEOP</name>
<evidence type="ECO:0000256" key="1">
    <source>
        <dbReference type="ARBA" id="ARBA00005417"/>
    </source>
</evidence>
<reference evidence="6 7" key="1">
    <citation type="submission" date="2017-07" db="EMBL/GenBank/DDBJ databases">
        <authorList>
            <person name="Talla V."/>
            <person name="Backstrom N."/>
        </authorList>
    </citation>
    <scope>NUCLEOTIDE SEQUENCE [LARGE SCALE GENOMIC DNA]</scope>
</reference>
<feature type="transmembrane region" description="Helical" evidence="5">
    <location>
        <begin position="123"/>
        <end position="144"/>
    </location>
</feature>
<dbReference type="AlphaFoldDB" id="A0A5E4QC94"/>
<dbReference type="SUPFAM" id="SSF52540">
    <property type="entry name" value="P-loop containing nucleoside triphosphate hydrolases"/>
    <property type="match status" value="1"/>
</dbReference>
<dbReference type="PANTHER" id="PTHR42711:SF5">
    <property type="entry name" value="ABC TRANSPORTER ATP-BINDING PROTEIN NATA"/>
    <property type="match status" value="1"/>
</dbReference>
<dbReference type="InterPro" id="IPR050763">
    <property type="entry name" value="ABC_transporter_ATP-binding"/>
</dbReference>
<evidence type="ECO:0000256" key="5">
    <source>
        <dbReference type="SAM" id="Phobius"/>
    </source>
</evidence>
<comment type="similarity">
    <text evidence="1">Belongs to the ABC transporter superfamily.</text>
</comment>
<gene>
    <name evidence="6" type="ORF">LSINAPIS_LOCUS7527</name>
</gene>
<keyword evidence="4" id="KW-0067">ATP-binding</keyword>
<evidence type="ECO:0000256" key="2">
    <source>
        <dbReference type="ARBA" id="ARBA00022448"/>
    </source>
</evidence>
<dbReference type="Proteomes" id="UP000324832">
    <property type="component" value="Unassembled WGS sequence"/>
</dbReference>
<feature type="non-terminal residue" evidence="6">
    <location>
        <position position="512"/>
    </location>
</feature>
<keyword evidence="7" id="KW-1185">Reference proteome</keyword>
<keyword evidence="3" id="KW-0547">Nucleotide-binding</keyword>